<keyword evidence="4" id="KW-0456">Lyase</keyword>
<comment type="cofactor">
    <cofactor evidence="1">
        <name>NAD(+)</name>
        <dbReference type="ChEBI" id="CHEBI:57540"/>
    </cofactor>
</comment>
<dbReference type="Proteomes" id="UP000824890">
    <property type="component" value="Unassembled WGS sequence"/>
</dbReference>
<proteinExistence type="predicted"/>
<accession>A0ABQ8E2M9</accession>
<dbReference type="Pfam" id="PF01370">
    <property type="entry name" value="Epimerase"/>
    <property type="match status" value="1"/>
</dbReference>
<gene>
    <name evidence="6" type="ORF">HID58_012984</name>
</gene>
<dbReference type="Gene3D" id="3.40.50.720">
    <property type="entry name" value="NAD(P)-binding Rossmann-like Domain"/>
    <property type="match status" value="1"/>
</dbReference>
<evidence type="ECO:0000256" key="3">
    <source>
        <dbReference type="ARBA" id="ARBA00023027"/>
    </source>
</evidence>
<evidence type="ECO:0000256" key="2">
    <source>
        <dbReference type="ARBA" id="ARBA00022793"/>
    </source>
</evidence>
<comment type="caution">
    <text evidence="6">The sequence shown here is derived from an EMBL/GenBank/DDBJ whole genome shotgun (WGS) entry which is preliminary data.</text>
</comment>
<evidence type="ECO:0000256" key="1">
    <source>
        <dbReference type="ARBA" id="ARBA00001911"/>
    </source>
</evidence>
<dbReference type="SUPFAM" id="SSF51735">
    <property type="entry name" value="NAD(P)-binding Rossmann-fold domains"/>
    <property type="match status" value="1"/>
</dbReference>
<dbReference type="EMBL" id="JAGKQM010000003">
    <property type="protein sequence ID" value="KAH0935867.1"/>
    <property type="molecule type" value="Genomic_DNA"/>
</dbReference>
<feature type="domain" description="NAD-dependent epimerase/dehydratase" evidence="5">
    <location>
        <begin position="8"/>
        <end position="202"/>
    </location>
</feature>
<dbReference type="PANTHER" id="PTHR43078">
    <property type="entry name" value="UDP-GLUCURONIC ACID DECARBOXYLASE-RELATED"/>
    <property type="match status" value="1"/>
</dbReference>
<dbReference type="InterPro" id="IPR001509">
    <property type="entry name" value="Epimerase_deHydtase"/>
</dbReference>
<protein>
    <recommendedName>
        <fullName evidence="5">NAD-dependent epimerase/dehydratase domain-containing protein</fullName>
    </recommendedName>
</protein>
<evidence type="ECO:0000259" key="5">
    <source>
        <dbReference type="Pfam" id="PF01370"/>
    </source>
</evidence>
<reference evidence="6 7" key="1">
    <citation type="submission" date="2021-05" db="EMBL/GenBank/DDBJ databases">
        <title>Genome Assembly of Synthetic Allotetraploid Brassica napus Reveals Homoeologous Exchanges between Subgenomes.</title>
        <authorList>
            <person name="Davis J.T."/>
        </authorList>
    </citation>
    <scope>NUCLEOTIDE SEQUENCE [LARGE SCALE GENOMIC DNA]</scope>
    <source>
        <strain evidence="7">cv. Da-Ae</strain>
        <tissue evidence="6">Seedling</tissue>
    </source>
</reference>
<keyword evidence="7" id="KW-1185">Reference proteome</keyword>
<evidence type="ECO:0000313" key="7">
    <source>
        <dbReference type="Proteomes" id="UP000824890"/>
    </source>
</evidence>
<dbReference type="PANTHER" id="PTHR43078:SF49">
    <property type="entry name" value="UDP-GLUCURONIC ACID DECARBOXYLASE 3-RELATED"/>
    <property type="match status" value="1"/>
</dbReference>
<name>A0ABQ8E2M9_BRANA</name>
<keyword evidence="2" id="KW-0210">Decarboxylase</keyword>
<sequence length="281" mass="31687">MVRELVSCIGSHLVDKLMENEKNEVIFADNYVTGSKENLEKWIGHPRFELIRHDVREPLLIEVDRIYHLVCPASPIFYKYNPVKTIQTNVIGTLSMSGVILLTSTSEVYVDPLIHPQPESYWGNVNPIGVRSCYDEGKASVQHGIEIRIARIFNTYGPRMNIDVGRVGSNFIPQALRGDALTIQKPGTQTRSFCYLSDMVEGDDTGPINIGNPGGFAMVELAETVKERKPDISKAKEVLSWEPMVKLREGLPLMEENFRLKSKLYCNESSTKKKMAQPCKL</sequence>
<dbReference type="InterPro" id="IPR036291">
    <property type="entry name" value="NAD(P)-bd_dom_sf"/>
</dbReference>
<evidence type="ECO:0000313" key="6">
    <source>
        <dbReference type="EMBL" id="KAH0935867.1"/>
    </source>
</evidence>
<dbReference type="InterPro" id="IPR044516">
    <property type="entry name" value="UXS-like"/>
</dbReference>
<organism evidence="6 7">
    <name type="scientific">Brassica napus</name>
    <name type="common">Rape</name>
    <dbReference type="NCBI Taxonomy" id="3708"/>
    <lineage>
        <taxon>Eukaryota</taxon>
        <taxon>Viridiplantae</taxon>
        <taxon>Streptophyta</taxon>
        <taxon>Embryophyta</taxon>
        <taxon>Tracheophyta</taxon>
        <taxon>Spermatophyta</taxon>
        <taxon>Magnoliopsida</taxon>
        <taxon>eudicotyledons</taxon>
        <taxon>Gunneridae</taxon>
        <taxon>Pentapetalae</taxon>
        <taxon>rosids</taxon>
        <taxon>malvids</taxon>
        <taxon>Brassicales</taxon>
        <taxon>Brassicaceae</taxon>
        <taxon>Brassiceae</taxon>
        <taxon>Brassica</taxon>
    </lineage>
</organism>
<evidence type="ECO:0000256" key="4">
    <source>
        <dbReference type="ARBA" id="ARBA00023239"/>
    </source>
</evidence>
<keyword evidence="3" id="KW-0520">NAD</keyword>